<reference evidence="2 3" key="1">
    <citation type="submission" date="2020-08" db="EMBL/GenBank/DDBJ databases">
        <title>Genomic Encyclopedia of Type Strains, Phase IV (KMG-IV): sequencing the most valuable type-strain genomes for metagenomic binning, comparative biology and taxonomic classification.</title>
        <authorList>
            <person name="Goeker M."/>
        </authorList>
    </citation>
    <scope>NUCLEOTIDE SEQUENCE [LARGE SCALE GENOMIC DNA]</scope>
    <source>
        <strain evidence="2 3">DSM 29007</strain>
    </source>
</reference>
<dbReference type="InterPro" id="IPR002818">
    <property type="entry name" value="DJ-1/PfpI"/>
</dbReference>
<gene>
    <name evidence="2" type="ORF">HNQ61_005514</name>
</gene>
<proteinExistence type="predicted"/>
<evidence type="ECO:0000313" key="3">
    <source>
        <dbReference type="Proteomes" id="UP000582837"/>
    </source>
</evidence>
<protein>
    <submittedName>
        <fullName evidence="2">Putative intracellular protease/amidase</fullName>
    </submittedName>
</protein>
<sequence length="211" mass="22692">MEAQTVHLFVLDTMSDWEPGYAIAGINQPVYQRNPGRYVVRTVGPTRDPVRTMGGITILPDVALDELRAEDSAMLILPGAASWDEGAHADAVDKAREFLAAGVPVAAICGATGALARAGMLNDRPHTSNAVEYLNWQDGYTGAEHYAGSPALRDGDLITASGTAPVDFARAIFERLELYAPEALDAWYALYKHNDPAGFYKLVELEQAASA</sequence>
<keyword evidence="2" id="KW-0378">Hydrolase</keyword>
<dbReference type="Gene3D" id="3.40.50.880">
    <property type="match status" value="1"/>
</dbReference>
<dbReference type="AlphaFoldDB" id="A0A841H7L5"/>
<dbReference type="GO" id="GO:0008233">
    <property type="term" value="F:peptidase activity"/>
    <property type="evidence" value="ECO:0007669"/>
    <property type="project" value="UniProtKB-KW"/>
</dbReference>
<evidence type="ECO:0000259" key="1">
    <source>
        <dbReference type="Pfam" id="PF01965"/>
    </source>
</evidence>
<dbReference type="CDD" id="cd03140">
    <property type="entry name" value="GATase1_PfpI_3"/>
    <property type="match status" value="1"/>
</dbReference>
<feature type="domain" description="DJ-1/PfpI" evidence="1">
    <location>
        <begin position="5"/>
        <end position="174"/>
    </location>
</feature>
<dbReference type="InterPro" id="IPR050325">
    <property type="entry name" value="Prot/Nucl_acid_deglycase"/>
</dbReference>
<evidence type="ECO:0000313" key="2">
    <source>
        <dbReference type="EMBL" id="MBB6073836.1"/>
    </source>
</evidence>
<dbReference type="RefSeq" id="WP_170038978.1">
    <property type="nucleotide sequence ID" value="NZ_JABDTL010000002.1"/>
</dbReference>
<organism evidence="2 3">
    <name type="scientific">Longimicrobium terrae</name>
    <dbReference type="NCBI Taxonomy" id="1639882"/>
    <lineage>
        <taxon>Bacteria</taxon>
        <taxon>Pseudomonadati</taxon>
        <taxon>Gemmatimonadota</taxon>
        <taxon>Longimicrobiia</taxon>
        <taxon>Longimicrobiales</taxon>
        <taxon>Longimicrobiaceae</taxon>
        <taxon>Longimicrobium</taxon>
    </lineage>
</organism>
<name>A0A841H7L5_9BACT</name>
<dbReference type="PANTHER" id="PTHR48094">
    <property type="entry name" value="PROTEIN/NUCLEIC ACID DEGLYCASE DJ-1-RELATED"/>
    <property type="match status" value="1"/>
</dbReference>
<dbReference type="SUPFAM" id="SSF52317">
    <property type="entry name" value="Class I glutamine amidotransferase-like"/>
    <property type="match status" value="1"/>
</dbReference>
<dbReference type="Proteomes" id="UP000582837">
    <property type="component" value="Unassembled WGS sequence"/>
</dbReference>
<dbReference type="GO" id="GO:0006508">
    <property type="term" value="P:proteolysis"/>
    <property type="evidence" value="ECO:0007669"/>
    <property type="project" value="UniProtKB-KW"/>
</dbReference>
<dbReference type="EMBL" id="JACHIA010000031">
    <property type="protein sequence ID" value="MBB6073836.1"/>
    <property type="molecule type" value="Genomic_DNA"/>
</dbReference>
<keyword evidence="3" id="KW-1185">Reference proteome</keyword>
<dbReference type="PANTHER" id="PTHR48094:SF19">
    <property type="entry name" value="DJ-1_PFPI DOMAIN-CONTAINING PROTEIN"/>
    <property type="match status" value="1"/>
</dbReference>
<comment type="caution">
    <text evidence="2">The sequence shown here is derived from an EMBL/GenBank/DDBJ whole genome shotgun (WGS) entry which is preliminary data.</text>
</comment>
<dbReference type="InterPro" id="IPR029062">
    <property type="entry name" value="Class_I_gatase-like"/>
</dbReference>
<keyword evidence="2" id="KW-0645">Protease</keyword>
<dbReference type="GO" id="GO:0005737">
    <property type="term" value="C:cytoplasm"/>
    <property type="evidence" value="ECO:0007669"/>
    <property type="project" value="TreeGrafter"/>
</dbReference>
<dbReference type="Pfam" id="PF01965">
    <property type="entry name" value="DJ-1_PfpI"/>
    <property type="match status" value="1"/>
</dbReference>
<accession>A0A841H7L5</accession>